<dbReference type="AlphaFoldDB" id="A0A1N7S4H5"/>
<reference evidence="1" key="1">
    <citation type="submission" date="2016-12" db="EMBL/GenBank/DDBJ databases">
        <authorList>
            <person name="Moulin L."/>
        </authorList>
    </citation>
    <scope>NUCLEOTIDE SEQUENCE [LARGE SCALE GENOMIC DNA]</scope>
    <source>
        <strain evidence="1">STM 7183</strain>
    </source>
</reference>
<organism evidence="1 2">
    <name type="scientific">Paraburkholderia piptadeniae</name>
    <dbReference type="NCBI Taxonomy" id="1701573"/>
    <lineage>
        <taxon>Bacteria</taxon>
        <taxon>Pseudomonadati</taxon>
        <taxon>Pseudomonadota</taxon>
        <taxon>Betaproteobacteria</taxon>
        <taxon>Burkholderiales</taxon>
        <taxon>Burkholderiaceae</taxon>
        <taxon>Paraburkholderia</taxon>
    </lineage>
</organism>
<evidence type="ECO:0008006" key="3">
    <source>
        <dbReference type="Google" id="ProtNLM"/>
    </source>
</evidence>
<proteinExistence type="predicted"/>
<name>A0A1N7S4H5_9BURK</name>
<dbReference type="EMBL" id="CYGY02000032">
    <property type="protein sequence ID" value="SIT42239.1"/>
    <property type="molecule type" value="Genomic_DNA"/>
</dbReference>
<sequence>MLAETTLTLSNVNSALFGNIAFLAADGKVDGQPLSVMSLSINGTTHNVIYVVSEHNSVYAYDADNHALL</sequence>
<dbReference type="Proteomes" id="UP000195569">
    <property type="component" value="Unassembled WGS sequence"/>
</dbReference>
<keyword evidence="2" id="KW-1185">Reference proteome</keyword>
<evidence type="ECO:0000313" key="1">
    <source>
        <dbReference type="EMBL" id="SIT42239.1"/>
    </source>
</evidence>
<accession>A0A1N7S4H5</accession>
<evidence type="ECO:0000313" key="2">
    <source>
        <dbReference type="Proteomes" id="UP000195569"/>
    </source>
</evidence>
<comment type="caution">
    <text evidence="1">The sequence shown here is derived from an EMBL/GenBank/DDBJ whole genome shotgun (WGS) entry which is preliminary data.</text>
</comment>
<protein>
    <recommendedName>
        <fullName evidence="3">6-phosphogluconolactonase</fullName>
    </recommendedName>
</protein>
<gene>
    <name evidence="1" type="ORF">BN2476_320002</name>
</gene>